<proteinExistence type="predicted"/>
<protein>
    <submittedName>
        <fullName evidence="2">Uncharacterized protein</fullName>
    </submittedName>
</protein>
<dbReference type="EMBL" id="JBDODL010000483">
    <property type="protein sequence ID" value="MES1920028.1"/>
    <property type="molecule type" value="Genomic_DNA"/>
</dbReference>
<reference evidence="2 3" key="1">
    <citation type="journal article" date="2024" name="BMC Biol.">
        <title>Comparative genomics of Ascetosporea gives new insight into the evolutionary basis for animal parasitism in Rhizaria.</title>
        <authorList>
            <person name="Hiltunen Thoren M."/>
            <person name="Onut-Brannstrom I."/>
            <person name="Alfjorden A."/>
            <person name="Peckova H."/>
            <person name="Swords F."/>
            <person name="Hooper C."/>
            <person name="Holzer A.S."/>
            <person name="Bass D."/>
            <person name="Burki F."/>
        </authorList>
    </citation>
    <scope>NUCLEOTIDE SEQUENCE [LARGE SCALE GENOMIC DNA]</scope>
    <source>
        <strain evidence="2">20-A016</strain>
    </source>
</reference>
<dbReference type="Proteomes" id="UP001439008">
    <property type="component" value="Unassembled WGS sequence"/>
</dbReference>
<evidence type="ECO:0000256" key="1">
    <source>
        <dbReference type="SAM" id="MobiDB-lite"/>
    </source>
</evidence>
<keyword evidence="3" id="KW-1185">Reference proteome</keyword>
<evidence type="ECO:0000313" key="2">
    <source>
        <dbReference type="EMBL" id="MES1920028.1"/>
    </source>
</evidence>
<feature type="region of interest" description="Disordered" evidence="1">
    <location>
        <begin position="27"/>
        <end position="87"/>
    </location>
</feature>
<name>A0ABV2AK18_9EUKA</name>
<gene>
    <name evidence="2" type="ORF">MHBO_001757</name>
</gene>
<evidence type="ECO:0000313" key="3">
    <source>
        <dbReference type="Proteomes" id="UP001439008"/>
    </source>
</evidence>
<feature type="compositionally biased region" description="Polar residues" evidence="1">
    <location>
        <begin position="66"/>
        <end position="75"/>
    </location>
</feature>
<organism evidence="2 3">
    <name type="scientific">Bonamia ostreae</name>
    <dbReference type="NCBI Taxonomy" id="126728"/>
    <lineage>
        <taxon>Eukaryota</taxon>
        <taxon>Sar</taxon>
        <taxon>Rhizaria</taxon>
        <taxon>Endomyxa</taxon>
        <taxon>Ascetosporea</taxon>
        <taxon>Haplosporida</taxon>
        <taxon>Bonamia</taxon>
    </lineage>
</organism>
<accession>A0ABV2AK18</accession>
<sequence length="87" mass="9838">MENGLNQNGSENLRFVSPYEQMLLEQESQKPAQNNVTQFTPNANNTEFVHPFPEKMVPPSSPHYPKTSNPTSSHFVTPKDQFGFGNK</sequence>
<feature type="compositionally biased region" description="Polar residues" evidence="1">
    <location>
        <begin position="29"/>
        <end position="47"/>
    </location>
</feature>
<comment type="caution">
    <text evidence="2">The sequence shown here is derived from an EMBL/GenBank/DDBJ whole genome shotgun (WGS) entry which is preliminary data.</text>
</comment>